<dbReference type="GO" id="GO:0015031">
    <property type="term" value="P:protein transport"/>
    <property type="evidence" value="ECO:0007669"/>
    <property type="project" value="UniProtKB-KW"/>
</dbReference>
<dbReference type="Proteomes" id="UP000003345">
    <property type="component" value="Unassembled WGS sequence"/>
</dbReference>
<keyword evidence="5" id="KW-1134">Transmembrane beta strand</keyword>
<dbReference type="GO" id="GO:0009986">
    <property type="term" value="C:cell surface"/>
    <property type="evidence" value="ECO:0007669"/>
    <property type="project" value="UniProtKB-SubCell"/>
</dbReference>
<dbReference type="InterPro" id="IPR011049">
    <property type="entry name" value="Serralysin-like_metalloprot_C"/>
</dbReference>
<keyword evidence="8" id="KW-0653">Protein transport</keyword>
<dbReference type="RefSeq" id="WP_005708646.1">
    <property type="nucleotide sequence ID" value="NZ_AJMU01000048.1"/>
</dbReference>
<proteinExistence type="inferred from homology"/>
<feature type="domain" description="Trimeric autotransporter adhesin YadA-like stalk" evidence="13">
    <location>
        <begin position="521"/>
        <end position="565"/>
    </location>
</feature>
<evidence type="ECO:0000256" key="10">
    <source>
        <dbReference type="ARBA" id="ARBA00023237"/>
    </source>
</evidence>
<dbReference type="InterPro" id="IPR008635">
    <property type="entry name" value="Coiled_stalk_dom"/>
</dbReference>
<evidence type="ECO:0000256" key="6">
    <source>
        <dbReference type="ARBA" id="ARBA00022692"/>
    </source>
</evidence>
<dbReference type="Gene3D" id="3.30.1300.30">
    <property type="entry name" value="GSPII I/J protein-like"/>
    <property type="match status" value="1"/>
</dbReference>
<name>I2NJS6_9PAST</name>
<dbReference type="InterPro" id="IPR008640">
    <property type="entry name" value="Adhesin_Head_dom"/>
</dbReference>
<feature type="domain" description="Trimeric autotransporter adhesin YadA-like head" evidence="12">
    <location>
        <begin position="359"/>
        <end position="385"/>
    </location>
</feature>
<comment type="caution">
    <text evidence="14">The sequence shown here is derived from an EMBL/GenBank/DDBJ whole genome shotgun (WGS) entry which is preliminary data.</text>
</comment>
<keyword evidence="6" id="KW-0812">Transmembrane</keyword>
<evidence type="ECO:0000259" key="11">
    <source>
        <dbReference type="Pfam" id="PF03895"/>
    </source>
</evidence>
<dbReference type="EMBL" id="AJMU01000048">
    <property type="protein sequence ID" value="EIG26087.1"/>
    <property type="molecule type" value="Genomic_DNA"/>
</dbReference>
<dbReference type="OrthoDB" id="1631723at2"/>
<evidence type="ECO:0000256" key="5">
    <source>
        <dbReference type="ARBA" id="ARBA00022452"/>
    </source>
</evidence>
<feature type="domain" description="Trimeric autotransporter adhesin YadA-like stalk" evidence="13">
    <location>
        <begin position="251"/>
        <end position="286"/>
    </location>
</feature>
<dbReference type="InterPro" id="IPR037174">
    <property type="entry name" value="Trimeric_adhesin"/>
</dbReference>
<evidence type="ECO:0000256" key="1">
    <source>
        <dbReference type="ARBA" id="ARBA00004241"/>
    </source>
</evidence>
<keyword evidence="7" id="KW-0732">Signal</keyword>
<dbReference type="eggNOG" id="COG5295">
    <property type="taxonomic scope" value="Bacteria"/>
</dbReference>
<dbReference type="Pfam" id="PF05658">
    <property type="entry name" value="YadA_head"/>
    <property type="match status" value="2"/>
</dbReference>
<keyword evidence="10" id="KW-0998">Cell outer membrane</keyword>
<dbReference type="Gene3D" id="2.150.10.10">
    <property type="entry name" value="Serralysin-like metalloprotease, C-terminal"/>
    <property type="match status" value="2"/>
</dbReference>
<keyword evidence="9" id="KW-0472">Membrane</keyword>
<dbReference type="GO" id="GO:0009279">
    <property type="term" value="C:cell outer membrane"/>
    <property type="evidence" value="ECO:0007669"/>
    <property type="project" value="UniProtKB-SubCell"/>
</dbReference>
<evidence type="ECO:0000313" key="15">
    <source>
        <dbReference type="Proteomes" id="UP000003345"/>
    </source>
</evidence>
<dbReference type="Pfam" id="PF05662">
    <property type="entry name" value="YadA_stalk"/>
    <property type="match status" value="2"/>
</dbReference>
<keyword evidence="4" id="KW-0813">Transport</keyword>
<dbReference type="Gene3D" id="1.20.5.170">
    <property type="match status" value="1"/>
</dbReference>
<evidence type="ECO:0000256" key="8">
    <source>
        <dbReference type="ARBA" id="ARBA00022927"/>
    </source>
</evidence>
<evidence type="ECO:0000313" key="14">
    <source>
        <dbReference type="EMBL" id="EIG26087.1"/>
    </source>
</evidence>
<comment type="similarity">
    <text evidence="3">Belongs to the autotransporter-2 (AT-2) (TC 1.B.40) family.</text>
</comment>
<dbReference type="InterPro" id="IPR045584">
    <property type="entry name" value="Pilin-like"/>
</dbReference>
<comment type="subcellular location">
    <subcellularLocation>
        <location evidence="2">Cell outer membrane</location>
    </subcellularLocation>
    <subcellularLocation>
        <location evidence="1">Cell surface</location>
    </subcellularLocation>
</comment>
<dbReference type="Pfam" id="PF03895">
    <property type="entry name" value="YadA_anchor"/>
    <property type="match status" value="1"/>
</dbReference>
<evidence type="ECO:0000259" key="13">
    <source>
        <dbReference type="Pfam" id="PF05662"/>
    </source>
</evidence>
<organism evidence="14 15">
    <name type="scientific">Haemophilus paraphrohaemolyticus HK411</name>
    <dbReference type="NCBI Taxonomy" id="1095743"/>
    <lineage>
        <taxon>Bacteria</taxon>
        <taxon>Pseudomonadati</taxon>
        <taxon>Pseudomonadota</taxon>
        <taxon>Gammaproteobacteria</taxon>
        <taxon>Pasteurellales</taxon>
        <taxon>Pasteurellaceae</taxon>
        <taxon>Haemophilus</taxon>
    </lineage>
</organism>
<dbReference type="AlphaFoldDB" id="I2NJS6"/>
<dbReference type="Gene3D" id="3.90.1780.10">
    <property type="entry name" value="Trimeric adhesin"/>
    <property type="match status" value="2"/>
</dbReference>
<gene>
    <name evidence="14" type="ORF">HMPREF1054_1529</name>
</gene>
<evidence type="ECO:0000256" key="3">
    <source>
        <dbReference type="ARBA" id="ARBA00005848"/>
    </source>
</evidence>
<protein>
    <submittedName>
        <fullName evidence="14">YadA-like C-terminal domain protein</fullName>
    </submittedName>
</protein>
<feature type="domain" description="Trimeric autotransporter adhesin YadA-like C-terminal membrane anchor" evidence="11">
    <location>
        <begin position="582"/>
        <end position="642"/>
    </location>
</feature>
<dbReference type="PATRIC" id="fig|1095743.3.peg.849"/>
<dbReference type="SUPFAM" id="SSF101967">
    <property type="entry name" value="Adhesin YadA, collagen-binding domain"/>
    <property type="match status" value="1"/>
</dbReference>
<accession>I2NJS6</accession>
<evidence type="ECO:0000256" key="2">
    <source>
        <dbReference type="ARBA" id="ARBA00004442"/>
    </source>
</evidence>
<sequence length="642" mass="65515">MATAIQESGWNVGLANTADADKAFNDADKALSATKLEKVNPNDNVRFADGKGTKAAVATVEHVDEFGKKVTDTYVKFDVDAGKVEATKDAAGNNTGAVTGPVTAALNDALMKAQDAQKALKPDATQAEKDAAQAAVDAANLAITNAGNQVATAQNVAEAINNSGWRTNSTTATGGAKDTLINPGKAVNFESGKNMEVAQTVDKDGNVAYTYKTKDDVQFNSVQFGGDTGPKITNNGGNINVSGPDGKAPTKITGVAAGDISPESSDAVNGAQIYALSRGNVPNVKNITVDGKEYKNVIVDENGTPILKTYNVKGQKEIITNSVVEAIYNMNEQGIKFFHSNDGVERLKVEDKNSFDSSASGKFATAIGSKSSAEGTNSVAIGFNSVVTGNDSISIGTGNRVTGNNSGAFGDPSTVSGQRSYSVGNNNTVATNDTFVLGNEVTQTVENSVILGKKSTATAGDGSATGTLNNIKQDGTKGTSTTAGSKGTVKQAIVGNMVYGGFEGATADGVVSVGAAGNERRVQNVAAGEISATSTDAINGSQLYSVAQGVGNRLGDLNNKINRNNKNLRAGIAGANAAAGLPQVYIPGKSMVAASAGTYKGQSALAVGYSRASDNGKLILKLQGNANTRGDVGGSVGVGYQW</sequence>
<reference evidence="14 15" key="1">
    <citation type="submission" date="2012-04" db="EMBL/GenBank/DDBJ databases">
        <authorList>
            <person name="Harkins D.M."/>
            <person name="Madupu R."/>
            <person name="Durkin A.S."/>
            <person name="Torralba M."/>
            <person name="Methe B."/>
            <person name="Sutton G.G."/>
            <person name="Nelson K.E."/>
        </authorList>
    </citation>
    <scope>NUCLEOTIDE SEQUENCE [LARGE SCALE GENOMIC DNA]</scope>
    <source>
        <strain evidence="14 15">HK411</strain>
    </source>
</reference>
<evidence type="ECO:0000256" key="7">
    <source>
        <dbReference type="ARBA" id="ARBA00022729"/>
    </source>
</evidence>
<evidence type="ECO:0000256" key="9">
    <source>
        <dbReference type="ARBA" id="ARBA00023136"/>
    </source>
</evidence>
<dbReference type="InterPro" id="IPR005594">
    <property type="entry name" value="YadA_C"/>
</dbReference>
<evidence type="ECO:0000259" key="12">
    <source>
        <dbReference type="Pfam" id="PF05658"/>
    </source>
</evidence>
<feature type="domain" description="Trimeric autotransporter adhesin YadA-like head" evidence="12">
    <location>
        <begin position="388"/>
        <end position="410"/>
    </location>
</feature>
<evidence type="ECO:0000256" key="4">
    <source>
        <dbReference type="ARBA" id="ARBA00022448"/>
    </source>
</evidence>
<dbReference type="SUPFAM" id="SSF54523">
    <property type="entry name" value="Pili subunits"/>
    <property type="match status" value="1"/>
</dbReference>
<dbReference type="CDD" id="cd12820">
    <property type="entry name" value="LbR_YadA-like"/>
    <property type="match status" value="1"/>
</dbReference>